<dbReference type="CDD" id="cd03194">
    <property type="entry name" value="GST_C_3"/>
    <property type="match status" value="1"/>
</dbReference>
<dbReference type="SUPFAM" id="SSF47616">
    <property type="entry name" value="GST C-terminal domain-like"/>
    <property type="match status" value="1"/>
</dbReference>
<accession>A0A9P6Q7N5</accession>
<dbReference type="InterPro" id="IPR036249">
    <property type="entry name" value="Thioredoxin-like_sf"/>
</dbReference>
<dbReference type="Gene3D" id="1.20.1050.10">
    <property type="match status" value="1"/>
</dbReference>
<protein>
    <submittedName>
        <fullName evidence="2">Glutathione S-transferase 8</fullName>
    </submittedName>
</protein>
<gene>
    <name evidence="2" type="primary">GST8</name>
    <name evidence="2" type="ORF">DFQ27_002328</name>
</gene>
<dbReference type="InterPro" id="IPR050983">
    <property type="entry name" value="GST_Omega/HSP26"/>
</dbReference>
<dbReference type="InterPro" id="IPR004045">
    <property type="entry name" value="Glutathione_S-Trfase_N"/>
</dbReference>
<evidence type="ECO:0000313" key="3">
    <source>
        <dbReference type="Proteomes" id="UP000807716"/>
    </source>
</evidence>
<dbReference type="PANTHER" id="PTHR43968:SF6">
    <property type="entry name" value="GLUTATHIONE S-TRANSFERASE OMEGA"/>
    <property type="match status" value="1"/>
</dbReference>
<dbReference type="AlphaFoldDB" id="A0A9P6Q7N5"/>
<evidence type="ECO:0000259" key="1">
    <source>
        <dbReference type="PROSITE" id="PS50404"/>
    </source>
</evidence>
<dbReference type="PROSITE" id="PS50404">
    <property type="entry name" value="GST_NTER"/>
    <property type="match status" value="1"/>
</dbReference>
<dbReference type="EMBL" id="JAAAJB010000187">
    <property type="protein sequence ID" value="KAG0262464.1"/>
    <property type="molecule type" value="Genomic_DNA"/>
</dbReference>
<feature type="domain" description="GST N-terminal" evidence="1">
    <location>
        <begin position="9"/>
        <end position="102"/>
    </location>
</feature>
<dbReference type="SUPFAM" id="SSF52833">
    <property type="entry name" value="Thioredoxin-like"/>
    <property type="match status" value="1"/>
</dbReference>
<keyword evidence="3" id="KW-1185">Reference proteome</keyword>
<dbReference type="PANTHER" id="PTHR43968">
    <property type="match status" value="1"/>
</dbReference>
<dbReference type="Pfam" id="PF13409">
    <property type="entry name" value="GST_N_2"/>
    <property type="match status" value="1"/>
</dbReference>
<proteinExistence type="predicted"/>
<dbReference type="InterPro" id="IPR036282">
    <property type="entry name" value="Glutathione-S-Trfase_C_sf"/>
</dbReference>
<evidence type="ECO:0000313" key="2">
    <source>
        <dbReference type="EMBL" id="KAG0262464.1"/>
    </source>
</evidence>
<dbReference type="GO" id="GO:0005737">
    <property type="term" value="C:cytoplasm"/>
    <property type="evidence" value="ECO:0007669"/>
    <property type="project" value="TreeGrafter"/>
</dbReference>
<name>A0A9P6Q7N5_9FUNG</name>
<dbReference type="Proteomes" id="UP000807716">
    <property type="component" value="Unassembled WGS sequence"/>
</dbReference>
<reference evidence="2" key="1">
    <citation type="journal article" date="2020" name="Fungal Divers.">
        <title>Resolving the Mortierellaceae phylogeny through synthesis of multi-gene phylogenetics and phylogenomics.</title>
        <authorList>
            <person name="Vandepol N."/>
            <person name="Liber J."/>
            <person name="Desiro A."/>
            <person name="Na H."/>
            <person name="Kennedy M."/>
            <person name="Barry K."/>
            <person name="Grigoriev I.V."/>
            <person name="Miller A.N."/>
            <person name="O'Donnell K."/>
            <person name="Stajich J.E."/>
            <person name="Bonito G."/>
        </authorList>
    </citation>
    <scope>NUCLEOTIDE SEQUENCE</scope>
    <source>
        <strain evidence="2">BC1065</strain>
    </source>
</reference>
<dbReference type="OrthoDB" id="249703at2759"/>
<dbReference type="Gene3D" id="3.40.30.10">
    <property type="entry name" value="Glutaredoxin"/>
    <property type="match status" value="1"/>
</dbReference>
<sequence length="250" mass="28470">MSTLKDQQPTLYILNRNYSSWSMRPWLGLKAAGVNFKEVLLLAGTPAVPDMGTPESSKMLLEAGPTGKVPVLHITQPNGEKLIIFESLAIMEYVAEEYPSLWPSDRFERAYARSLATEMATSFAEVRSYDMNIRERFPFDAALFTPAKAKDLARLESIWAGCRDHVVKTRAAAEDDGFLFGKFSIVDAMYAPVMFRIQTYGLREKISNPLALEYIERVLNYEHVQEWVRLSLPEKETIKRSHIYPIEPKA</sequence>
<organism evidence="2 3">
    <name type="scientific">Actinomortierella ambigua</name>
    <dbReference type="NCBI Taxonomy" id="1343610"/>
    <lineage>
        <taxon>Eukaryota</taxon>
        <taxon>Fungi</taxon>
        <taxon>Fungi incertae sedis</taxon>
        <taxon>Mucoromycota</taxon>
        <taxon>Mortierellomycotina</taxon>
        <taxon>Mortierellomycetes</taxon>
        <taxon>Mortierellales</taxon>
        <taxon>Mortierellaceae</taxon>
        <taxon>Actinomortierella</taxon>
    </lineage>
</organism>
<comment type="caution">
    <text evidence="2">The sequence shown here is derived from an EMBL/GenBank/DDBJ whole genome shotgun (WGS) entry which is preliminary data.</text>
</comment>